<dbReference type="GO" id="GO:0004930">
    <property type="term" value="F:G protein-coupled receptor activity"/>
    <property type="evidence" value="ECO:0007669"/>
    <property type="project" value="UniProtKB-KW"/>
</dbReference>
<evidence type="ECO:0000256" key="1">
    <source>
        <dbReference type="ARBA" id="ARBA00004651"/>
    </source>
</evidence>
<dbReference type="RefSeq" id="XP_031550362.1">
    <property type="nucleotide sequence ID" value="XM_031694502.1"/>
</dbReference>
<dbReference type="RefSeq" id="XP_031550360.1">
    <property type="nucleotide sequence ID" value="XM_031694500.1"/>
</dbReference>
<dbReference type="Proteomes" id="UP000515163">
    <property type="component" value="Unplaced"/>
</dbReference>
<accession>A0A6P8HCV6</accession>
<name>A0A6P8HCV6_ACTTE</name>
<evidence type="ECO:0000256" key="3">
    <source>
        <dbReference type="ARBA" id="ARBA00022692"/>
    </source>
</evidence>
<dbReference type="InterPro" id="IPR000276">
    <property type="entry name" value="GPCR_Rhodpsn"/>
</dbReference>
<dbReference type="PROSITE" id="PS50262">
    <property type="entry name" value="G_PROTEIN_RECEP_F1_2"/>
    <property type="match status" value="1"/>
</dbReference>
<dbReference type="OrthoDB" id="10071887at2759"/>
<dbReference type="KEGG" id="aten:116287804"/>
<feature type="compositionally biased region" description="Basic and acidic residues" evidence="10">
    <location>
        <begin position="528"/>
        <end position="552"/>
    </location>
</feature>
<feature type="domain" description="G-protein coupled receptors family 1 profile" evidence="12">
    <location>
        <begin position="38"/>
        <end position="290"/>
    </location>
</feature>
<dbReference type="PANTHER" id="PTHR22752">
    <property type="entry name" value="G PROTEIN-COUPLED RECEPTOR"/>
    <property type="match status" value="1"/>
</dbReference>
<evidence type="ECO:0000256" key="11">
    <source>
        <dbReference type="SAM" id="Phobius"/>
    </source>
</evidence>
<evidence type="ECO:0000256" key="6">
    <source>
        <dbReference type="ARBA" id="ARBA00023136"/>
    </source>
</evidence>
<dbReference type="InterPro" id="IPR017452">
    <property type="entry name" value="GPCR_Rhodpsn_7TM"/>
</dbReference>
<feature type="compositionally biased region" description="Polar residues" evidence="10">
    <location>
        <begin position="369"/>
        <end position="398"/>
    </location>
</feature>
<dbReference type="SMART" id="SM01381">
    <property type="entry name" value="7TM_GPCR_Srsx"/>
    <property type="match status" value="1"/>
</dbReference>
<evidence type="ECO:0000313" key="17">
    <source>
        <dbReference type="RefSeq" id="XP_031550362.1"/>
    </source>
</evidence>
<evidence type="ECO:0000256" key="4">
    <source>
        <dbReference type="ARBA" id="ARBA00022989"/>
    </source>
</evidence>
<keyword evidence="13" id="KW-1185">Reference proteome</keyword>
<evidence type="ECO:0000256" key="5">
    <source>
        <dbReference type="ARBA" id="ARBA00023040"/>
    </source>
</evidence>
<evidence type="ECO:0000256" key="2">
    <source>
        <dbReference type="ARBA" id="ARBA00022475"/>
    </source>
</evidence>
<dbReference type="PROSITE" id="PS00237">
    <property type="entry name" value="G_PROTEIN_RECEP_F1_1"/>
    <property type="match status" value="1"/>
</dbReference>
<dbReference type="Pfam" id="PF00001">
    <property type="entry name" value="7tm_1"/>
    <property type="match status" value="1"/>
</dbReference>
<dbReference type="PRINTS" id="PR00237">
    <property type="entry name" value="GPCRRHODOPSN"/>
</dbReference>
<feature type="transmembrane region" description="Helical" evidence="11">
    <location>
        <begin position="237"/>
        <end position="258"/>
    </location>
</feature>
<evidence type="ECO:0000256" key="9">
    <source>
        <dbReference type="RuleBase" id="RU000688"/>
    </source>
</evidence>
<evidence type="ECO:0000256" key="8">
    <source>
        <dbReference type="ARBA" id="ARBA00023224"/>
    </source>
</evidence>
<evidence type="ECO:0000313" key="16">
    <source>
        <dbReference type="RefSeq" id="XP_031550361.1"/>
    </source>
</evidence>
<organism evidence="13 15">
    <name type="scientific">Actinia tenebrosa</name>
    <name type="common">Australian red waratah sea anemone</name>
    <dbReference type="NCBI Taxonomy" id="6105"/>
    <lineage>
        <taxon>Eukaryota</taxon>
        <taxon>Metazoa</taxon>
        <taxon>Cnidaria</taxon>
        <taxon>Anthozoa</taxon>
        <taxon>Hexacorallia</taxon>
        <taxon>Actiniaria</taxon>
        <taxon>Actiniidae</taxon>
        <taxon>Actinia</taxon>
    </lineage>
</organism>
<evidence type="ECO:0000313" key="15">
    <source>
        <dbReference type="RefSeq" id="XP_031550360.1"/>
    </source>
</evidence>
<feature type="transmembrane region" description="Helical" evidence="11">
    <location>
        <begin position="180"/>
        <end position="201"/>
    </location>
</feature>
<feature type="transmembrane region" description="Helical" evidence="11">
    <location>
        <begin position="20"/>
        <end position="47"/>
    </location>
</feature>
<feature type="region of interest" description="Disordered" evidence="10">
    <location>
        <begin position="360"/>
        <end position="469"/>
    </location>
</feature>
<comment type="subcellular location">
    <subcellularLocation>
        <location evidence="1">Cell membrane</location>
        <topology evidence="1">Multi-pass membrane protein</topology>
    </subcellularLocation>
</comment>
<keyword evidence="6 11" id="KW-0472">Membrane</keyword>
<dbReference type="RefSeq" id="XP_031550361.1">
    <property type="nucleotide sequence ID" value="XM_031694501.1"/>
</dbReference>
<sequence>MDGNDTSNPVDTVALYSPEISIALIVLLGLFDIISIVANGMVLMTVYCNPRLRSNTNVFITNLCLVDLIAGCLLLPLVIDSIGRHEARFGVLCELVGFIDATYSCASSLTIAVIALDRYHSIVNCLYYENIVTRRRTIIAIIWIWLQTLFIALCPLAGWGRYTFDSAQFKCSLDLPDRNGFLWFMFCTSVVIPFSVIVFCYTQIHLVARRHAKNMVAIHIQDTGKRVRAVSTRKTRLVYLVVGLYTTCWLPIYIVKLFQSIASDITIPPSVITLSTVLSLVNGSCNPFLYALITSQYRAGMNRMNRRFKRKFGRTVATPSVEQSKSSWSVSRPISNLYRYFQENDGGNMLACIGRTYSDDDDRLERPQRSQTFFNPKNTTPSPSNQRKNQPQTLQIPNKSKKCKRSVNGWVQEDKDTKSLSIPLKTIGRQEHDEDSFSDLEVSGELKSLTGTNSSERKRNTRINQRNSDNNTFRKAVSFQTGQNYLEVIGPVSIDKQSQTTRKSNSVLGTIKEVESVETKDKHQVNKLDEDEHRCDDTKWENEESTRTKTNGDENTESGMSVESDEKFNVNNDNKTRQVNVKSARKPLDDVINNVEDNCQETLKIKDQHGEDERSAVEKTCDRDCIANYTANEIN</sequence>
<feature type="transmembrane region" description="Helical" evidence="11">
    <location>
        <begin position="59"/>
        <end position="79"/>
    </location>
</feature>
<dbReference type="CDD" id="cd00637">
    <property type="entry name" value="7tm_classA_rhodopsin-like"/>
    <property type="match status" value="1"/>
</dbReference>
<feature type="transmembrane region" description="Helical" evidence="11">
    <location>
        <begin position="95"/>
        <end position="116"/>
    </location>
</feature>
<proteinExistence type="inferred from homology"/>
<keyword evidence="7 9" id="KW-0675">Receptor</keyword>
<dbReference type="RefSeq" id="XP_031550359.1">
    <property type="nucleotide sequence ID" value="XM_031694499.1"/>
</dbReference>
<dbReference type="Gene3D" id="1.20.1070.10">
    <property type="entry name" value="Rhodopsin 7-helix transmembrane proteins"/>
    <property type="match status" value="1"/>
</dbReference>
<dbReference type="SUPFAM" id="SSF81321">
    <property type="entry name" value="Family A G protein-coupled receptor-like"/>
    <property type="match status" value="1"/>
</dbReference>
<evidence type="ECO:0000256" key="7">
    <source>
        <dbReference type="ARBA" id="ARBA00023170"/>
    </source>
</evidence>
<comment type="similarity">
    <text evidence="9">Belongs to the G-protein coupled receptor 1 family.</text>
</comment>
<dbReference type="GO" id="GO:0005886">
    <property type="term" value="C:plasma membrane"/>
    <property type="evidence" value="ECO:0007669"/>
    <property type="project" value="UniProtKB-SubCell"/>
</dbReference>
<dbReference type="AlphaFoldDB" id="A0A6P8HCV6"/>
<keyword evidence="8 9" id="KW-0807">Transducer</keyword>
<keyword evidence="4 11" id="KW-1133">Transmembrane helix</keyword>
<protein>
    <submittedName>
        <fullName evidence="14 15">G-protein coupled receptor 161-like</fullName>
    </submittedName>
</protein>
<keyword evidence="3 9" id="KW-0812">Transmembrane</keyword>
<feature type="transmembrane region" description="Helical" evidence="11">
    <location>
        <begin position="137"/>
        <end position="160"/>
    </location>
</feature>
<feature type="region of interest" description="Disordered" evidence="10">
    <location>
        <begin position="528"/>
        <end position="564"/>
    </location>
</feature>
<feature type="transmembrane region" description="Helical" evidence="11">
    <location>
        <begin position="270"/>
        <end position="293"/>
    </location>
</feature>
<keyword evidence="5 9" id="KW-0297">G-protein coupled receptor</keyword>
<evidence type="ECO:0000259" key="12">
    <source>
        <dbReference type="PROSITE" id="PS50262"/>
    </source>
</evidence>
<gene>
    <name evidence="14 15 16 17" type="primary">LOC116287804</name>
</gene>
<reference evidence="14 15" key="1">
    <citation type="submission" date="2025-04" db="UniProtKB">
        <authorList>
            <consortium name="RefSeq"/>
        </authorList>
    </citation>
    <scope>IDENTIFICATION</scope>
    <source>
        <tissue evidence="14 15">Tentacle</tissue>
    </source>
</reference>
<evidence type="ECO:0000256" key="10">
    <source>
        <dbReference type="SAM" id="MobiDB-lite"/>
    </source>
</evidence>
<evidence type="ECO:0000313" key="13">
    <source>
        <dbReference type="Proteomes" id="UP000515163"/>
    </source>
</evidence>
<dbReference type="GeneID" id="116287804"/>
<evidence type="ECO:0000313" key="14">
    <source>
        <dbReference type="RefSeq" id="XP_031550359.1"/>
    </source>
</evidence>
<keyword evidence="2" id="KW-1003">Cell membrane</keyword>